<dbReference type="EMBL" id="QNRI01000008">
    <property type="protein sequence ID" value="RBO95364.1"/>
    <property type="molecule type" value="Genomic_DNA"/>
</dbReference>
<dbReference type="PANTHER" id="PTHR10587">
    <property type="entry name" value="GLYCOSYL TRANSFERASE-RELATED"/>
    <property type="match status" value="1"/>
</dbReference>
<dbReference type="GO" id="GO:0016020">
    <property type="term" value="C:membrane"/>
    <property type="evidence" value="ECO:0007669"/>
    <property type="project" value="TreeGrafter"/>
</dbReference>
<dbReference type="Gene3D" id="3.20.20.370">
    <property type="entry name" value="Glycoside hydrolase/deacetylase"/>
    <property type="match status" value="1"/>
</dbReference>
<keyword evidence="3" id="KW-1185">Reference proteome</keyword>
<dbReference type="SUPFAM" id="SSF88713">
    <property type="entry name" value="Glycoside hydrolase/deacetylase"/>
    <property type="match status" value="1"/>
</dbReference>
<dbReference type="AlphaFoldDB" id="A0A366E1I6"/>
<dbReference type="GO" id="GO:0016810">
    <property type="term" value="F:hydrolase activity, acting on carbon-nitrogen (but not peptide) bonds"/>
    <property type="evidence" value="ECO:0007669"/>
    <property type="project" value="InterPro"/>
</dbReference>
<reference evidence="2 3" key="1">
    <citation type="submission" date="2018-06" db="EMBL/GenBank/DDBJ databases">
        <title>Genomic Encyclopedia of Type Strains, Phase IV (KMG-IV): sequencing the most valuable type-strain genomes for metagenomic binning, comparative biology and taxonomic classification.</title>
        <authorList>
            <person name="Goeker M."/>
        </authorList>
    </citation>
    <scope>NUCLEOTIDE SEQUENCE [LARGE SCALE GENOMIC DNA]</scope>
    <source>
        <strain evidence="2 3">DSM 15140</strain>
    </source>
</reference>
<dbReference type="OrthoDB" id="9812065at2"/>
<dbReference type="PANTHER" id="PTHR10587:SF78">
    <property type="entry name" value="PEPTIDOGLYCAN-N-ACETYLMURAMIC ACID DEACETYLASE PDAA"/>
    <property type="match status" value="1"/>
</dbReference>
<name>A0A366E1I6_9BACI</name>
<dbReference type="RefSeq" id="WP_113869362.1">
    <property type="nucleotide sequence ID" value="NZ_BAABQN010000012.1"/>
</dbReference>
<dbReference type="InterPro" id="IPR014235">
    <property type="entry name" value="Spore_PdaA"/>
</dbReference>
<dbReference type="STRING" id="200904.GCA_900168775_02847"/>
<dbReference type="PROSITE" id="PS51677">
    <property type="entry name" value="NODB"/>
    <property type="match status" value="1"/>
</dbReference>
<dbReference type="InterPro" id="IPR050248">
    <property type="entry name" value="Polysacc_deacetylase_ArnD"/>
</dbReference>
<organism evidence="2 3">
    <name type="scientific">Paraliobacillus ryukyuensis</name>
    <dbReference type="NCBI Taxonomy" id="200904"/>
    <lineage>
        <taxon>Bacteria</taxon>
        <taxon>Bacillati</taxon>
        <taxon>Bacillota</taxon>
        <taxon>Bacilli</taxon>
        <taxon>Bacillales</taxon>
        <taxon>Bacillaceae</taxon>
        <taxon>Paraliobacillus</taxon>
    </lineage>
</organism>
<dbReference type="InterPro" id="IPR002509">
    <property type="entry name" value="NODB_dom"/>
</dbReference>
<dbReference type="Proteomes" id="UP000252254">
    <property type="component" value="Unassembled WGS sequence"/>
</dbReference>
<evidence type="ECO:0000313" key="2">
    <source>
        <dbReference type="EMBL" id="RBO95364.1"/>
    </source>
</evidence>
<feature type="domain" description="NodB homology" evidence="1">
    <location>
        <begin position="64"/>
        <end position="245"/>
    </location>
</feature>
<evidence type="ECO:0000313" key="3">
    <source>
        <dbReference type="Proteomes" id="UP000252254"/>
    </source>
</evidence>
<comment type="caution">
    <text evidence="2">The sequence shown here is derived from an EMBL/GenBank/DDBJ whole genome shotgun (WGS) entry which is preliminary data.</text>
</comment>
<sequence length="263" mass="29983">MLKKLWLMAFALALVITILPSIVSAQSYGWGYKKGSNNQPPEVGEYGKILEENGGYYMDNSGDKVIYLTFDNGYEAGHTEYILDVLKEKEVPATFFVTGHYVRSQPDLIKRMVKEGHILGNHSDSHGDFTKMSKAEIKKELSDLDQEVAAITDLKKLQYVRPPRGTFNAQTIQWSNELGYTHVFWSLAFVDWHKDKEKGWKSAYQEVMKQIHPGAVILLHTVSKDNAEAVPYFIDDLRKQGYQFKSLDDLVMKNTIPKPLFGL</sequence>
<gene>
    <name evidence="2" type="ORF">DES48_10874</name>
</gene>
<evidence type="ECO:0000259" key="1">
    <source>
        <dbReference type="PROSITE" id="PS51677"/>
    </source>
</evidence>
<proteinExistence type="predicted"/>
<dbReference type="InterPro" id="IPR011330">
    <property type="entry name" value="Glyco_hydro/deAcase_b/a-brl"/>
</dbReference>
<dbReference type="GO" id="GO:0005975">
    <property type="term" value="P:carbohydrate metabolic process"/>
    <property type="evidence" value="ECO:0007669"/>
    <property type="project" value="InterPro"/>
</dbReference>
<dbReference type="NCBIfam" id="TIGR02884">
    <property type="entry name" value="spore_pdaA"/>
    <property type="match status" value="1"/>
</dbReference>
<dbReference type="CDD" id="cd10948">
    <property type="entry name" value="CE4_BsPdaA_like"/>
    <property type="match status" value="1"/>
</dbReference>
<dbReference type="Pfam" id="PF01522">
    <property type="entry name" value="Polysacc_deac_1"/>
    <property type="match status" value="1"/>
</dbReference>
<protein>
    <submittedName>
        <fullName evidence="2">Peptidoglycan-N-acetylmuramic acid deacetylase</fullName>
    </submittedName>
</protein>
<accession>A0A366E1I6</accession>